<dbReference type="Proteomes" id="UP000305836">
    <property type="component" value="Unassembled WGS sequence"/>
</dbReference>
<feature type="domain" description="Major facilitator superfamily (MFS) profile" evidence="6">
    <location>
        <begin position="44"/>
        <end position="413"/>
    </location>
</feature>
<evidence type="ECO:0000313" key="7">
    <source>
        <dbReference type="EMBL" id="TKK74255.1"/>
    </source>
</evidence>
<feature type="transmembrane region" description="Helical" evidence="5">
    <location>
        <begin position="169"/>
        <end position="191"/>
    </location>
</feature>
<evidence type="ECO:0000256" key="1">
    <source>
        <dbReference type="ARBA" id="ARBA00004651"/>
    </source>
</evidence>
<proteinExistence type="predicted"/>
<dbReference type="Pfam" id="PF07690">
    <property type="entry name" value="MFS_1"/>
    <property type="match status" value="1"/>
</dbReference>
<dbReference type="PANTHER" id="PTHR23531">
    <property type="entry name" value="QUINOLENE RESISTANCE PROTEIN NORA"/>
    <property type="match status" value="1"/>
</dbReference>
<dbReference type="PANTHER" id="PTHR23531:SF1">
    <property type="entry name" value="QUINOLENE RESISTANCE PROTEIN NORA"/>
    <property type="match status" value="1"/>
</dbReference>
<evidence type="ECO:0000313" key="8">
    <source>
        <dbReference type="Proteomes" id="UP000305836"/>
    </source>
</evidence>
<dbReference type="InterPro" id="IPR011701">
    <property type="entry name" value="MFS"/>
</dbReference>
<feature type="transmembrane region" description="Helical" evidence="5">
    <location>
        <begin position="363"/>
        <end position="383"/>
    </location>
</feature>
<dbReference type="PROSITE" id="PS50850">
    <property type="entry name" value="MFS"/>
    <property type="match status" value="1"/>
</dbReference>
<feature type="transmembrane region" description="Helical" evidence="5">
    <location>
        <begin position="197"/>
        <end position="219"/>
    </location>
</feature>
<feature type="transmembrane region" description="Helical" evidence="5">
    <location>
        <begin position="389"/>
        <end position="408"/>
    </location>
</feature>
<feature type="transmembrane region" description="Helical" evidence="5">
    <location>
        <begin position="133"/>
        <end position="157"/>
    </location>
</feature>
<keyword evidence="2 5" id="KW-0812">Transmembrane</keyword>
<reference evidence="7 8" key="1">
    <citation type="submission" date="2019-04" db="EMBL/GenBank/DDBJ databases">
        <title>Kribbella sp. NEAU-THZ 27 nov., a novel actinomycete isolated from soil.</title>
        <authorList>
            <person name="Duan L."/>
        </authorList>
    </citation>
    <scope>NUCLEOTIDE SEQUENCE [LARGE SCALE GENOMIC DNA]</scope>
    <source>
        <strain evidence="8">NEAU-THZ27</strain>
    </source>
</reference>
<protein>
    <submittedName>
        <fullName evidence="7">MFS transporter</fullName>
    </submittedName>
</protein>
<feature type="transmembrane region" description="Helical" evidence="5">
    <location>
        <begin position="240"/>
        <end position="265"/>
    </location>
</feature>
<evidence type="ECO:0000256" key="3">
    <source>
        <dbReference type="ARBA" id="ARBA00022989"/>
    </source>
</evidence>
<organism evidence="7 8">
    <name type="scientific">Kribbella jiaozuonensis</name>
    <dbReference type="NCBI Taxonomy" id="2575441"/>
    <lineage>
        <taxon>Bacteria</taxon>
        <taxon>Bacillati</taxon>
        <taxon>Actinomycetota</taxon>
        <taxon>Actinomycetes</taxon>
        <taxon>Propionibacteriales</taxon>
        <taxon>Kribbellaceae</taxon>
        <taxon>Kribbella</taxon>
    </lineage>
</organism>
<keyword evidence="3 5" id="KW-1133">Transmembrane helix</keyword>
<feature type="transmembrane region" description="Helical" evidence="5">
    <location>
        <begin position="105"/>
        <end position="127"/>
    </location>
</feature>
<comment type="subcellular location">
    <subcellularLocation>
        <location evidence="1">Cell membrane</location>
        <topology evidence="1">Multi-pass membrane protein</topology>
    </subcellularLocation>
</comment>
<dbReference type="InterPro" id="IPR036259">
    <property type="entry name" value="MFS_trans_sf"/>
</dbReference>
<feature type="transmembrane region" description="Helical" evidence="5">
    <location>
        <begin position="271"/>
        <end position="291"/>
    </location>
</feature>
<dbReference type="AlphaFoldDB" id="A0A4U3LFF5"/>
<dbReference type="GO" id="GO:0022857">
    <property type="term" value="F:transmembrane transporter activity"/>
    <property type="evidence" value="ECO:0007669"/>
    <property type="project" value="InterPro"/>
</dbReference>
<feature type="transmembrane region" description="Helical" evidence="5">
    <location>
        <begin position="48"/>
        <end position="72"/>
    </location>
</feature>
<feature type="transmembrane region" description="Helical" evidence="5">
    <location>
        <begin position="78"/>
        <end position="98"/>
    </location>
</feature>
<accession>A0A4U3LFF5</accession>
<name>A0A4U3LFF5_9ACTN</name>
<dbReference type="SUPFAM" id="SSF103473">
    <property type="entry name" value="MFS general substrate transporter"/>
    <property type="match status" value="1"/>
</dbReference>
<dbReference type="InterPro" id="IPR020846">
    <property type="entry name" value="MFS_dom"/>
</dbReference>
<dbReference type="EMBL" id="SZPZ01000006">
    <property type="protein sequence ID" value="TKK74255.1"/>
    <property type="molecule type" value="Genomic_DNA"/>
</dbReference>
<keyword evidence="4 5" id="KW-0472">Membrane</keyword>
<dbReference type="OrthoDB" id="5189108at2"/>
<feature type="transmembrane region" description="Helical" evidence="5">
    <location>
        <begin position="327"/>
        <end position="351"/>
    </location>
</feature>
<dbReference type="GO" id="GO:0005886">
    <property type="term" value="C:plasma membrane"/>
    <property type="evidence" value="ECO:0007669"/>
    <property type="project" value="UniProtKB-SubCell"/>
</dbReference>
<sequence length="413" mass="41077">MTTTYDLPTHPLPAAASPAGSALVAGSAPAASSSPAGERLLTGQFGRLLVMVFGSGLSMYLLTSVVPLYLAANGSGGVGAGLSTAAMMFSAVAVEVLVPRMLARWGYRVVLGLGLVLLGAPSLVLLTSAALPLVLAVCIVRGAGLAILVVGAVALVADLTPSTRRGEALGVYGVAVGVPAVIGLPLGVYLINVIGFGALFILAAIASLAGLLALVGLPANVNAEEEQHVKVLGGVRRSGLLTPTLIFAAVTVAAGISVTFLPLAVASDKQSLIATALLLQAIAAPIARWLAGRYADRVGPAKLLAPALILAAVGAGSLVFLPSAVAILIGSTCFGIGFGAAQNLTLTLMYNRVDRSRYGQVSALWNLAYDGGWGAGALIFGAVVGGVGFSVAFALTAAVVAVAVVPALRASAA</sequence>
<evidence type="ECO:0000259" key="6">
    <source>
        <dbReference type="PROSITE" id="PS50850"/>
    </source>
</evidence>
<evidence type="ECO:0000256" key="4">
    <source>
        <dbReference type="ARBA" id="ARBA00023136"/>
    </source>
</evidence>
<dbReference type="RefSeq" id="WP_137258707.1">
    <property type="nucleotide sequence ID" value="NZ_JBHSPQ010000002.1"/>
</dbReference>
<dbReference type="Gene3D" id="1.20.1250.20">
    <property type="entry name" value="MFS general substrate transporter like domains"/>
    <property type="match status" value="1"/>
</dbReference>
<comment type="caution">
    <text evidence="7">The sequence shown here is derived from an EMBL/GenBank/DDBJ whole genome shotgun (WGS) entry which is preliminary data.</text>
</comment>
<evidence type="ECO:0000256" key="5">
    <source>
        <dbReference type="SAM" id="Phobius"/>
    </source>
</evidence>
<dbReference type="InterPro" id="IPR052714">
    <property type="entry name" value="MFS_Exporter"/>
</dbReference>
<keyword evidence="8" id="KW-1185">Reference proteome</keyword>
<gene>
    <name evidence="7" type="ORF">FDA38_36290</name>
</gene>
<evidence type="ECO:0000256" key="2">
    <source>
        <dbReference type="ARBA" id="ARBA00022692"/>
    </source>
</evidence>
<feature type="transmembrane region" description="Helical" evidence="5">
    <location>
        <begin position="303"/>
        <end position="321"/>
    </location>
</feature>